<dbReference type="PANTHER" id="PTHR28106">
    <property type="entry name" value="MITOCHONDRIAL ATPASE COMPLEX SUBUNIT ATP10"/>
    <property type="match status" value="1"/>
</dbReference>
<feature type="region of interest" description="Disordered" evidence="1">
    <location>
        <begin position="28"/>
        <end position="63"/>
    </location>
</feature>
<feature type="compositionally biased region" description="Low complexity" evidence="1">
    <location>
        <begin position="31"/>
        <end position="42"/>
    </location>
</feature>
<feature type="compositionally biased region" description="Polar residues" evidence="1">
    <location>
        <begin position="43"/>
        <end position="63"/>
    </location>
</feature>
<gene>
    <name evidence="2" type="ORF">UTRI_10149</name>
</gene>
<dbReference type="InterPro" id="IPR007849">
    <property type="entry name" value="ATP10"/>
</dbReference>
<dbReference type="Pfam" id="PF05176">
    <property type="entry name" value="ATP-synt_10"/>
    <property type="match status" value="1"/>
</dbReference>
<evidence type="ECO:0000313" key="3">
    <source>
        <dbReference type="Proteomes" id="UP000324022"/>
    </source>
</evidence>
<dbReference type="AlphaFoldDB" id="A0A5C3EAB5"/>
<evidence type="ECO:0000256" key="1">
    <source>
        <dbReference type="SAM" id="MobiDB-lite"/>
    </source>
</evidence>
<accession>A0A5C3EAB5</accession>
<sequence>MLAHMVKPPLRSVLCHGRYFSTSCVKFDKNPSSSSSPESSSSNAQSTKPLVRESSTSPESLNSQPLPYLSFALGLPNPPSSHAETWSEKRARLTSSSYQMENRKAIVREATRGYFHDFHAIRSHGGKTWRSPTTLIKSENSRWFPRIQGTRLSDKSQTNTVTLLKNKISIVALLNSKISEEHTKSFYQPAVNSFDTSKDFQLVQINLQQNPLKNYLVNLFLSSLRGQIDEKLQRTYLLSGGISDGEKEAIALHNKHVGYTYLVDEEGRIRWAGCAFAEQAESNALLACTGVLLDRFKQKKVKK</sequence>
<evidence type="ECO:0000313" key="2">
    <source>
        <dbReference type="EMBL" id="SPO26617.1"/>
    </source>
</evidence>
<keyword evidence="3" id="KW-1185">Reference proteome</keyword>
<dbReference type="EMBL" id="OOIN01000015">
    <property type="protein sequence ID" value="SPO26617.1"/>
    <property type="molecule type" value="Genomic_DNA"/>
</dbReference>
<reference evidence="2 3" key="1">
    <citation type="submission" date="2018-03" db="EMBL/GenBank/DDBJ databases">
        <authorList>
            <person name="Guldener U."/>
        </authorList>
    </citation>
    <scope>NUCLEOTIDE SEQUENCE [LARGE SCALE GENOMIC DNA]</scope>
    <source>
        <strain evidence="2 3">NBRC100155</strain>
    </source>
</reference>
<dbReference type="PANTHER" id="PTHR28106:SF1">
    <property type="entry name" value="MITOCHONDRIAL ATPASE COMPLEX SUBUNIT ATP10"/>
    <property type="match status" value="1"/>
</dbReference>
<dbReference type="GO" id="GO:0033615">
    <property type="term" value="P:mitochondrial proton-transporting ATP synthase complex assembly"/>
    <property type="evidence" value="ECO:0007669"/>
    <property type="project" value="TreeGrafter"/>
</dbReference>
<dbReference type="Proteomes" id="UP000324022">
    <property type="component" value="Unassembled WGS sequence"/>
</dbReference>
<dbReference type="OrthoDB" id="17089at2759"/>
<proteinExistence type="predicted"/>
<dbReference type="GO" id="GO:0005743">
    <property type="term" value="C:mitochondrial inner membrane"/>
    <property type="evidence" value="ECO:0007669"/>
    <property type="project" value="TreeGrafter"/>
</dbReference>
<organism evidence="2 3">
    <name type="scientific">Ustilago trichophora</name>
    <dbReference type="NCBI Taxonomy" id="86804"/>
    <lineage>
        <taxon>Eukaryota</taxon>
        <taxon>Fungi</taxon>
        <taxon>Dikarya</taxon>
        <taxon>Basidiomycota</taxon>
        <taxon>Ustilaginomycotina</taxon>
        <taxon>Ustilaginomycetes</taxon>
        <taxon>Ustilaginales</taxon>
        <taxon>Ustilaginaceae</taxon>
        <taxon>Ustilago</taxon>
    </lineage>
</organism>
<protein>
    <submittedName>
        <fullName evidence="2">Related to ATP10 - F1F0 ATPase complex assembly protein</fullName>
    </submittedName>
</protein>
<name>A0A5C3EAB5_9BASI</name>